<comment type="caution">
    <text evidence="7">The sequence shown here is derived from an EMBL/GenBank/DDBJ whole genome shotgun (WGS) entry which is preliminary data.</text>
</comment>
<proteinExistence type="inferred from homology"/>
<sequence length="125" mass="14078">MSFLGLDYGIKHIGVAVAAGPLAEPLTTLPASRAFKLINKLVDKRHIDTIIIGRPDKSLKKAFENFINSLEIRNSKLEIVDETLSSYDARVHLQHTTQKRRKQKEHSVSAAIILQSWLDSHPQKL</sequence>
<dbReference type="NCBIfam" id="TIGR00250">
    <property type="entry name" value="RNAse_H_YqgF"/>
    <property type="match status" value="1"/>
</dbReference>
<organism evidence="7 8">
    <name type="scientific">Candidatus Amesbacteria bacterium RIFCSPHIGHO2_01_FULL_48_32b</name>
    <dbReference type="NCBI Taxonomy" id="1797253"/>
    <lineage>
        <taxon>Bacteria</taxon>
        <taxon>Candidatus Amesiibacteriota</taxon>
    </lineage>
</organism>
<evidence type="ECO:0000256" key="2">
    <source>
        <dbReference type="ARBA" id="ARBA00022517"/>
    </source>
</evidence>
<evidence type="ECO:0000256" key="3">
    <source>
        <dbReference type="ARBA" id="ARBA00022722"/>
    </source>
</evidence>
<dbReference type="Gene3D" id="3.30.420.140">
    <property type="entry name" value="YqgF/RNase H-like domain"/>
    <property type="match status" value="1"/>
</dbReference>
<dbReference type="EC" id="3.1.-.-" evidence="5"/>
<dbReference type="GO" id="GO:0000967">
    <property type="term" value="P:rRNA 5'-end processing"/>
    <property type="evidence" value="ECO:0007669"/>
    <property type="project" value="UniProtKB-UniRule"/>
</dbReference>
<gene>
    <name evidence="7" type="ORF">A2876_00420</name>
</gene>
<comment type="similarity">
    <text evidence="5">Belongs to the YqgF HJR family.</text>
</comment>
<protein>
    <recommendedName>
        <fullName evidence="5">Putative pre-16S rRNA nuclease</fullName>
        <ecNumber evidence="5">3.1.-.-</ecNumber>
    </recommendedName>
</protein>
<evidence type="ECO:0000313" key="8">
    <source>
        <dbReference type="Proteomes" id="UP000178176"/>
    </source>
</evidence>
<dbReference type="EMBL" id="MEXH01000002">
    <property type="protein sequence ID" value="OGC93001.1"/>
    <property type="molecule type" value="Genomic_DNA"/>
</dbReference>
<comment type="function">
    <text evidence="5">Could be a nuclease involved in processing of the 5'-end of pre-16S rRNA.</text>
</comment>
<accession>A0A1F4YGF7</accession>
<dbReference type="SUPFAM" id="SSF53098">
    <property type="entry name" value="Ribonuclease H-like"/>
    <property type="match status" value="1"/>
</dbReference>
<dbReference type="GO" id="GO:0004518">
    <property type="term" value="F:nuclease activity"/>
    <property type="evidence" value="ECO:0007669"/>
    <property type="project" value="UniProtKB-KW"/>
</dbReference>
<dbReference type="PANTHER" id="PTHR33317">
    <property type="entry name" value="POLYNUCLEOTIDYL TRANSFERASE, RIBONUCLEASE H-LIKE SUPERFAMILY PROTEIN"/>
    <property type="match status" value="1"/>
</dbReference>
<dbReference type="InterPro" id="IPR006641">
    <property type="entry name" value="YqgF/RNaseH-like_dom"/>
</dbReference>
<feature type="domain" description="YqgF/RNase H-like" evidence="6">
    <location>
        <begin position="1"/>
        <end position="89"/>
    </location>
</feature>
<evidence type="ECO:0000313" key="7">
    <source>
        <dbReference type="EMBL" id="OGC93001.1"/>
    </source>
</evidence>
<evidence type="ECO:0000259" key="6">
    <source>
        <dbReference type="SMART" id="SM00732"/>
    </source>
</evidence>
<keyword evidence="1 5" id="KW-0963">Cytoplasm</keyword>
<dbReference type="HAMAP" id="MF_00651">
    <property type="entry name" value="Nuclease_YqgF"/>
    <property type="match status" value="1"/>
</dbReference>
<evidence type="ECO:0000256" key="1">
    <source>
        <dbReference type="ARBA" id="ARBA00022490"/>
    </source>
</evidence>
<dbReference type="Proteomes" id="UP000178176">
    <property type="component" value="Unassembled WGS sequence"/>
</dbReference>
<dbReference type="AlphaFoldDB" id="A0A1F4YGF7"/>
<dbReference type="InterPro" id="IPR037027">
    <property type="entry name" value="YqgF/RNaseH-like_dom_sf"/>
</dbReference>
<dbReference type="Pfam" id="PF03652">
    <property type="entry name" value="RuvX"/>
    <property type="match status" value="1"/>
</dbReference>
<keyword evidence="3 5" id="KW-0540">Nuclease</keyword>
<dbReference type="GO" id="GO:0005829">
    <property type="term" value="C:cytosol"/>
    <property type="evidence" value="ECO:0007669"/>
    <property type="project" value="TreeGrafter"/>
</dbReference>
<reference evidence="7 8" key="1">
    <citation type="journal article" date="2016" name="Nat. Commun.">
        <title>Thousands of microbial genomes shed light on interconnected biogeochemical processes in an aquifer system.</title>
        <authorList>
            <person name="Anantharaman K."/>
            <person name="Brown C.T."/>
            <person name="Hug L.A."/>
            <person name="Sharon I."/>
            <person name="Castelle C.J."/>
            <person name="Probst A.J."/>
            <person name="Thomas B.C."/>
            <person name="Singh A."/>
            <person name="Wilkins M.J."/>
            <person name="Karaoz U."/>
            <person name="Brodie E.L."/>
            <person name="Williams K.H."/>
            <person name="Hubbard S.S."/>
            <person name="Banfield J.F."/>
        </authorList>
    </citation>
    <scope>NUCLEOTIDE SEQUENCE [LARGE SCALE GENOMIC DNA]</scope>
</reference>
<dbReference type="CDD" id="cd16964">
    <property type="entry name" value="YqgF"/>
    <property type="match status" value="1"/>
</dbReference>
<dbReference type="GO" id="GO:0016788">
    <property type="term" value="F:hydrolase activity, acting on ester bonds"/>
    <property type="evidence" value="ECO:0007669"/>
    <property type="project" value="UniProtKB-UniRule"/>
</dbReference>
<evidence type="ECO:0000256" key="4">
    <source>
        <dbReference type="ARBA" id="ARBA00022801"/>
    </source>
</evidence>
<name>A0A1F4YGF7_9BACT</name>
<dbReference type="PANTHER" id="PTHR33317:SF4">
    <property type="entry name" value="POLYNUCLEOTIDYL TRANSFERASE, RIBONUCLEASE H-LIKE SUPERFAMILY PROTEIN"/>
    <property type="match status" value="1"/>
</dbReference>
<dbReference type="SMART" id="SM00732">
    <property type="entry name" value="YqgFc"/>
    <property type="match status" value="1"/>
</dbReference>
<keyword evidence="4 5" id="KW-0378">Hydrolase</keyword>
<dbReference type="InterPro" id="IPR005227">
    <property type="entry name" value="YqgF"/>
</dbReference>
<dbReference type="InterPro" id="IPR012337">
    <property type="entry name" value="RNaseH-like_sf"/>
</dbReference>
<evidence type="ECO:0000256" key="5">
    <source>
        <dbReference type="HAMAP-Rule" id="MF_00651"/>
    </source>
</evidence>
<comment type="subcellular location">
    <subcellularLocation>
        <location evidence="5">Cytoplasm</location>
    </subcellularLocation>
</comment>
<keyword evidence="2 5" id="KW-0690">Ribosome biogenesis</keyword>